<dbReference type="OrthoDB" id="5234139at2759"/>
<dbReference type="InParanoid" id="A0A2P5HFT1"/>
<sequence length="294" mass="32922">MNVRNALGFGPKKNVMARLNLVDRRECPAFLNLTGLTEDQDLHRYIQAQVRQVKSDFQDDSVFPGSAHQHCSCSCSCSCSSAGTNHRRLARKIKDNKAGWQDELAQSLVPYVLSHLSASVVSNVYEALAVDQLLNWQGFAPCDVRQNRNNPSYVLQAAGRAIQARFMLRSAAIKGCVITGAFLSVIKRHWLGCEWFRRGHTGSFPEHKHLHHDLFQEALHTYLEHPTHETFELSRETLRWSLAALSCPLSSQHPEHHNEQGPAAKNLGGKDSQSSNGLGMDEAKTLKEVYDVPE</sequence>
<evidence type="ECO:0000256" key="1">
    <source>
        <dbReference type="SAM" id="MobiDB-lite"/>
    </source>
</evidence>
<protein>
    <submittedName>
        <fullName evidence="2">Uncharacterized protein</fullName>
    </submittedName>
</protein>
<dbReference type="EMBL" id="MAVT02002665">
    <property type="protein sequence ID" value="POS69104.1"/>
    <property type="molecule type" value="Genomic_DNA"/>
</dbReference>
<organism evidence="2 3">
    <name type="scientific">Diaporthe helianthi</name>
    <dbReference type="NCBI Taxonomy" id="158607"/>
    <lineage>
        <taxon>Eukaryota</taxon>
        <taxon>Fungi</taxon>
        <taxon>Dikarya</taxon>
        <taxon>Ascomycota</taxon>
        <taxon>Pezizomycotina</taxon>
        <taxon>Sordariomycetes</taxon>
        <taxon>Sordariomycetidae</taxon>
        <taxon>Diaporthales</taxon>
        <taxon>Diaporthaceae</taxon>
        <taxon>Diaporthe</taxon>
    </lineage>
</organism>
<evidence type="ECO:0000313" key="3">
    <source>
        <dbReference type="Proteomes" id="UP000094444"/>
    </source>
</evidence>
<dbReference type="AlphaFoldDB" id="A0A2P5HFT1"/>
<gene>
    <name evidence="2" type="ORF">DHEL01_v212501</name>
</gene>
<proteinExistence type="predicted"/>
<accession>A0A2P5HFT1</accession>
<feature type="region of interest" description="Disordered" evidence="1">
    <location>
        <begin position="251"/>
        <end position="294"/>
    </location>
</feature>
<name>A0A2P5HFT1_DIAHE</name>
<feature type="compositionally biased region" description="Basic and acidic residues" evidence="1">
    <location>
        <begin position="281"/>
        <end position="294"/>
    </location>
</feature>
<comment type="caution">
    <text evidence="2">The sequence shown here is derived from an EMBL/GenBank/DDBJ whole genome shotgun (WGS) entry which is preliminary data.</text>
</comment>
<dbReference type="Proteomes" id="UP000094444">
    <property type="component" value="Unassembled WGS sequence"/>
</dbReference>
<evidence type="ECO:0000313" key="2">
    <source>
        <dbReference type="EMBL" id="POS69104.1"/>
    </source>
</evidence>
<keyword evidence="3" id="KW-1185">Reference proteome</keyword>
<reference evidence="2" key="1">
    <citation type="submission" date="2017-09" db="EMBL/GenBank/DDBJ databases">
        <title>Polyketide synthases of a Diaporthe helianthi virulent isolate.</title>
        <authorList>
            <person name="Baroncelli R."/>
        </authorList>
    </citation>
    <scope>NUCLEOTIDE SEQUENCE [LARGE SCALE GENOMIC DNA]</scope>
    <source>
        <strain evidence="2">7/96</strain>
    </source>
</reference>